<gene>
    <name evidence="4" type="ORF">L1049_028605</name>
</gene>
<dbReference type="SUPFAM" id="SSF54928">
    <property type="entry name" value="RNA-binding domain, RBD"/>
    <property type="match status" value="1"/>
</dbReference>
<organism evidence="4 5">
    <name type="scientific">Liquidambar formosana</name>
    <name type="common">Formosan gum</name>
    <dbReference type="NCBI Taxonomy" id="63359"/>
    <lineage>
        <taxon>Eukaryota</taxon>
        <taxon>Viridiplantae</taxon>
        <taxon>Streptophyta</taxon>
        <taxon>Embryophyta</taxon>
        <taxon>Tracheophyta</taxon>
        <taxon>Spermatophyta</taxon>
        <taxon>Magnoliopsida</taxon>
        <taxon>eudicotyledons</taxon>
        <taxon>Gunneridae</taxon>
        <taxon>Pentapetalae</taxon>
        <taxon>Saxifragales</taxon>
        <taxon>Altingiaceae</taxon>
        <taxon>Liquidambar</taxon>
    </lineage>
</organism>
<dbReference type="Proteomes" id="UP001415857">
    <property type="component" value="Unassembled WGS sequence"/>
</dbReference>
<dbReference type="Gene3D" id="3.30.70.330">
    <property type="match status" value="1"/>
</dbReference>
<accession>A0AAP0N9F4</accession>
<dbReference type="SMART" id="SM00360">
    <property type="entry name" value="RRM"/>
    <property type="match status" value="1"/>
</dbReference>
<protein>
    <recommendedName>
        <fullName evidence="3">RRM domain-containing protein</fullName>
    </recommendedName>
</protein>
<dbReference type="PANTHER" id="PTHR23236">
    <property type="entry name" value="EUKARYOTIC TRANSLATION INITIATION FACTOR 4B/4H"/>
    <property type="match status" value="1"/>
</dbReference>
<dbReference type="InterPro" id="IPR035979">
    <property type="entry name" value="RBD_domain_sf"/>
</dbReference>
<dbReference type="EMBL" id="JBBPBK010000036">
    <property type="protein sequence ID" value="KAK9266989.1"/>
    <property type="molecule type" value="Genomic_DNA"/>
</dbReference>
<proteinExistence type="predicted"/>
<dbReference type="InterPro" id="IPR012677">
    <property type="entry name" value="Nucleotide-bd_a/b_plait_sf"/>
</dbReference>
<comment type="caution">
    <text evidence="4">The sequence shown here is derived from an EMBL/GenBank/DDBJ whole genome shotgun (WGS) entry which is preliminary data.</text>
</comment>
<evidence type="ECO:0000313" key="4">
    <source>
        <dbReference type="EMBL" id="KAK9266989.1"/>
    </source>
</evidence>
<dbReference type="GO" id="GO:0005730">
    <property type="term" value="C:nucleolus"/>
    <property type="evidence" value="ECO:0007669"/>
    <property type="project" value="TreeGrafter"/>
</dbReference>
<keyword evidence="1 2" id="KW-0694">RNA-binding</keyword>
<name>A0AAP0N9F4_LIQFO</name>
<keyword evidence="5" id="KW-1185">Reference proteome</keyword>
<dbReference type="AlphaFoldDB" id="A0AAP0N9F4"/>
<dbReference type="PANTHER" id="PTHR23236:SF11">
    <property type="entry name" value="EUKARYOTIC TRANSLATION INITIATION FACTOR 4H"/>
    <property type="match status" value="1"/>
</dbReference>
<dbReference type="PROSITE" id="PS50102">
    <property type="entry name" value="RRM"/>
    <property type="match status" value="1"/>
</dbReference>
<evidence type="ECO:0000259" key="3">
    <source>
        <dbReference type="PROSITE" id="PS50102"/>
    </source>
</evidence>
<evidence type="ECO:0000313" key="5">
    <source>
        <dbReference type="Proteomes" id="UP001415857"/>
    </source>
</evidence>
<dbReference type="Pfam" id="PF00076">
    <property type="entry name" value="RRM_1"/>
    <property type="match status" value="1"/>
</dbReference>
<evidence type="ECO:0000256" key="1">
    <source>
        <dbReference type="ARBA" id="ARBA00022884"/>
    </source>
</evidence>
<evidence type="ECO:0000256" key="2">
    <source>
        <dbReference type="PROSITE-ProRule" id="PRU00176"/>
    </source>
</evidence>
<feature type="domain" description="RRM" evidence="3">
    <location>
        <begin position="47"/>
        <end position="107"/>
    </location>
</feature>
<sequence length="160" mass="18230">MAFLKGKIFVHPQVDFSGGRSMSGCRCKDECLPYQVPGNDLCPKLIMEDFFKGAGEVIDIRFSSDAEGMFKGFGHVEFATAEEAQKALKLNGQQLLGCSMKLDMAPEKGAYTPYDRIVRCQNICRIERFFFPLGILYWVVELKHRMHLLLVMGTFWSLFQ</sequence>
<reference evidence="4 5" key="1">
    <citation type="journal article" date="2024" name="Plant J.">
        <title>Genome sequences and population genomics reveal climatic adaptation and genomic divergence between two closely related sweetgum species.</title>
        <authorList>
            <person name="Xu W.Q."/>
            <person name="Ren C.Q."/>
            <person name="Zhang X.Y."/>
            <person name="Comes H.P."/>
            <person name="Liu X.H."/>
            <person name="Li Y.G."/>
            <person name="Kettle C.J."/>
            <person name="Jalonen R."/>
            <person name="Gaisberger H."/>
            <person name="Ma Y.Z."/>
            <person name="Qiu Y.X."/>
        </authorList>
    </citation>
    <scope>NUCLEOTIDE SEQUENCE [LARGE SCALE GENOMIC DNA]</scope>
    <source>
        <strain evidence="4">Hangzhou</strain>
    </source>
</reference>
<dbReference type="InterPro" id="IPR000504">
    <property type="entry name" value="RRM_dom"/>
</dbReference>
<dbReference type="GO" id="GO:0003723">
    <property type="term" value="F:RNA binding"/>
    <property type="evidence" value="ECO:0007669"/>
    <property type="project" value="UniProtKB-UniRule"/>
</dbReference>